<dbReference type="GO" id="GO:0007229">
    <property type="term" value="P:integrin-mediated signaling pathway"/>
    <property type="evidence" value="ECO:0007669"/>
    <property type="project" value="UniProtKB-KW"/>
</dbReference>
<evidence type="ECO:0000256" key="3">
    <source>
        <dbReference type="ARBA" id="ARBA00022833"/>
    </source>
</evidence>
<dbReference type="Pfam" id="PF17771">
    <property type="entry name" value="ADAMTS_CR_2"/>
    <property type="match status" value="1"/>
</dbReference>
<dbReference type="Proteomes" id="UP000299102">
    <property type="component" value="Unassembled WGS sequence"/>
</dbReference>
<evidence type="ECO:0000256" key="4">
    <source>
        <dbReference type="ARBA" id="ARBA00023157"/>
    </source>
</evidence>
<evidence type="ECO:0000256" key="1">
    <source>
        <dbReference type="ARBA" id="ARBA00022723"/>
    </source>
</evidence>
<accession>A0A4C1UTX8</accession>
<evidence type="ECO:0000256" key="6">
    <source>
        <dbReference type="SAM" id="MobiDB-lite"/>
    </source>
</evidence>
<reference evidence="8 9" key="1">
    <citation type="journal article" date="2019" name="Commun. Biol.">
        <title>The bagworm genome reveals a unique fibroin gene that provides high tensile strength.</title>
        <authorList>
            <person name="Kono N."/>
            <person name="Nakamura H."/>
            <person name="Ohtoshi R."/>
            <person name="Tomita M."/>
            <person name="Numata K."/>
            <person name="Arakawa K."/>
        </authorList>
    </citation>
    <scope>NUCLEOTIDE SEQUENCE [LARGE SCALE GENOMIC DNA]</scope>
</reference>
<feature type="domain" description="ADAMTS cysteine-rich" evidence="7">
    <location>
        <begin position="103"/>
        <end position="171"/>
    </location>
</feature>
<keyword evidence="1" id="KW-0479">Metal-binding</keyword>
<organism evidence="8 9">
    <name type="scientific">Eumeta variegata</name>
    <name type="common">Bagworm moth</name>
    <name type="synonym">Eumeta japonica</name>
    <dbReference type="NCBI Taxonomy" id="151549"/>
    <lineage>
        <taxon>Eukaryota</taxon>
        <taxon>Metazoa</taxon>
        <taxon>Ecdysozoa</taxon>
        <taxon>Arthropoda</taxon>
        <taxon>Hexapoda</taxon>
        <taxon>Insecta</taxon>
        <taxon>Pterygota</taxon>
        <taxon>Neoptera</taxon>
        <taxon>Endopterygota</taxon>
        <taxon>Lepidoptera</taxon>
        <taxon>Glossata</taxon>
        <taxon>Ditrysia</taxon>
        <taxon>Tineoidea</taxon>
        <taxon>Psychidae</taxon>
        <taxon>Oiketicinae</taxon>
        <taxon>Eumeta</taxon>
    </lineage>
</organism>
<keyword evidence="3" id="KW-0862">Zinc</keyword>
<dbReference type="Gene3D" id="3.40.1620.60">
    <property type="match status" value="1"/>
</dbReference>
<name>A0A4C1UTX8_EUMVA</name>
<evidence type="ECO:0000313" key="9">
    <source>
        <dbReference type="Proteomes" id="UP000299102"/>
    </source>
</evidence>
<protein>
    <submittedName>
        <fullName evidence="8">A disintegrin and metalloproteinase with thrombospondin motifs adt-2</fullName>
    </submittedName>
</protein>
<evidence type="ECO:0000256" key="5">
    <source>
        <dbReference type="ARBA" id="ARBA00023180"/>
    </source>
</evidence>
<dbReference type="GO" id="GO:0046872">
    <property type="term" value="F:metal ion binding"/>
    <property type="evidence" value="ECO:0007669"/>
    <property type="project" value="UniProtKB-KW"/>
</dbReference>
<keyword evidence="9" id="KW-1185">Reference proteome</keyword>
<dbReference type="AlphaFoldDB" id="A0A4C1UTX8"/>
<gene>
    <name evidence="8" type="primary">adt-2</name>
    <name evidence="8" type="ORF">EVAR_78968_1</name>
</gene>
<keyword evidence="5" id="KW-0325">Glycoprotein</keyword>
<feature type="region of interest" description="Disordered" evidence="6">
    <location>
        <begin position="393"/>
        <end position="427"/>
    </location>
</feature>
<proteinExistence type="predicted"/>
<keyword evidence="4" id="KW-1015">Disulfide bond</keyword>
<keyword evidence="2" id="KW-0378">Hydrolase</keyword>
<dbReference type="OrthoDB" id="9942326at2759"/>
<keyword evidence="8" id="KW-0401">Integrin</keyword>
<dbReference type="EMBL" id="BGZK01000218">
    <property type="protein sequence ID" value="GBP29274.1"/>
    <property type="molecule type" value="Genomic_DNA"/>
</dbReference>
<dbReference type="GO" id="GO:0016787">
    <property type="term" value="F:hydrolase activity"/>
    <property type="evidence" value="ECO:0007669"/>
    <property type="project" value="UniProtKB-KW"/>
</dbReference>
<sequence>MVQCAGITLSDPSFSDSCVRILHRCDAFVANFIVAEFRGESNKDLNGEKVNEREREVGGAEGHGGRNEMRGWERGWATCLYDGGDPDDAVGDELRHERFGGAPGTVWGAKRQCELLLRDRDAAPTRPTPEPQHCVQLACRTPHRTGFYYAGPALPGTACGQDMWCQGGSCVKAEEVPESSTLGGSVTDGTGEDDGWSTWQEGACRSGCTMRSRGFRERRRVCNTISGNCDGPSYDVALCDDSKICAKKRRSSTGELAARKCGEFATLLPELDPRGGGLQAPHDPTRMWMGCAVFCRRASGGGFYAPRIELNDAGLDPYFPDGTWCHHDGANDYFCLQHHCLPENFKMGAQMHVWELPSQDVWGSFNARALDAPSPSAALRAYLSLDDRGAPLLRGAPPPLLPPDPEDYWEDDDYVEIPGPLKQSKNE</sequence>
<dbReference type="InterPro" id="IPR041645">
    <property type="entry name" value="ADAMTS_CR_2"/>
</dbReference>
<comment type="caution">
    <text evidence="8">The sequence shown here is derived from an EMBL/GenBank/DDBJ whole genome shotgun (WGS) entry which is preliminary data.</text>
</comment>
<evidence type="ECO:0000259" key="7">
    <source>
        <dbReference type="Pfam" id="PF17771"/>
    </source>
</evidence>
<evidence type="ECO:0000313" key="8">
    <source>
        <dbReference type="EMBL" id="GBP29274.1"/>
    </source>
</evidence>
<evidence type="ECO:0000256" key="2">
    <source>
        <dbReference type="ARBA" id="ARBA00022801"/>
    </source>
</evidence>
<feature type="compositionally biased region" description="Acidic residues" evidence="6">
    <location>
        <begin position="404"/>
        <end position="415"/>
    </location>
</feature>